<gene>
    <name evidence="7" type="ORF">MICPUCDRAFT_32755</name>
</gene>
<proteinExistence type="inferred from homology"/>
<evidence type="ECO:0000256" key="3">
    <source>
        <dbReference type="ARBA" id="ARBA00049535"/>
    </source>
</evidence>
<sequence>MTTRPASDVVADDVKRARRESFGPWSDPRKKYLYYCPQMRDLAHAIAAQPSSLEITLGEISWKKFPDGFPNLFVDGAESIRGKHVAFLASFNNPETIFEQISVIYSLPKMFIASFTLILPFFPTGTAERVDREGEVPTAVTLARILSAIPASRGGPTSAVIFDIHALQERFYFGDSITPCFETGIPLLLAAIDALPDRDDVVIAYPDEGAMKRFHTFFEGFEEVVCTKVRQGDKRIVTLKEGEPKGKHVVIVDDLVQTGGTLVECGKVLQKHGAKALSAFCTHGVFPNESWKRFSEGAAKGMFESFYITDSCPQTVEVVQGVEPFVVMSLAGRIAHALEI</sequence>
<dbReference type="GO" id="GO:0004749">
    <property type="term" value="F:ribose phosphate diphosphokinase activity"/>
    <property type="evidence" value="ECO:0007669"/>
    <property type="project" value="UniProtKB-EC"/>
</dbReference>
<dbReference type="GO" id="GO:0006164">
    <property type="term" value="P:purine nucleotide biosynthetic process"/>
    <property type="evidence" value="ECO:0007669"/>
    <property type="project" value="TreeGrafter"/>
</dbReference>
<dbReference type="Pfam" id="PF13793">
    <property type="entry name" value="Pribosyltran_N"/>
    <property type="match status" value="1"/>
</dbReference>
<name>C1MPI6_MICPC</name>
<dbReference type="InterPro" id="IPR029057">
    <property type="entry name" value="PRTase-like"/>
</dbReference>
<dbReference type="NCBIfam" id="TIGR01251">
    <property type="entry name" value="ribP_PPkin"/>
    <property type="match status" value="1"/>
</dbReference>
<dbReference type="OMA" id="FHKQLVH"/>
<feature type="domain" description="Phosphoribosyltransferase" evidence="5">
    <location>
        <begin position="239"/>
        <end position="283"/>
    </location>
</feature>
<dbReference type="Pfam" id="PF00156">
    <property type="entry name" value="Pribosyltran"/>
    <property type="match status" value="1"/>
</dbReference>
<dbReference type="InterPro" id="IPR029099">
    <property type="entry name" value="Pribosyltran_N"/>
</dbReference>
<accession>C1MPI6</accession>
<evidence type="ECO:0000256" key="2">
    <source>
        <dbReference type="ARBA" id="ARBA00022727"/>
    </source>
</evidence>
<evidence type="ECO:0000313" key="7">
    <source>
        <dbReference type="EMBL" id="EEH57915.1"/>
    </source>
</evidence>
<evidence type="ECO:0000259" key="6">
    <source>
        <dbReference type="Pfam" id="PF13793"/>
    </source>
</evidence>
<keyword evidence="2 4" id="KW-0545">Nucleotide biosynthesis</keyword>
<reference evidence="7 8" key="1">
    <citation type="journal article" date="2009" name="Science">
        <title>Green evolution and dynamic adaptations revealed by genomes of the marine picoeukaryotes Micromonas.</title>
        <authorList>
            <person name="Worden A.Z."/>
            <person name="Lee J.H."/>
            <person name="Mock T."/>
            <person name="Rouze P."/>
            <person name="Simmons M.P."/>
            <person name="Aerts A.L."/>
            <person name="Allen A.E."/>
            <person name="Cuvelier M.L."/>
            <person name="Derelle E."/>
            <person name="Everett M.V."/>
            <person name="Foulon E."/>
            <person name="Grimwood J."/>
            <person name="Gundlach H."/>
            <person name="Henrissat B."/>
            <person name="Napoli C."/>
            <person name="McDonald S.M."/>
            <person name="Parker M.S."/>
            <person name="Rombauts S."/>
            <person name="Salamov A."/>
            <person name="Von Dassow P."/>
            <person name="Badger J.H."/>
            <person name="Coutinho P.M."/>
            <person name="Demir E."/>
            <person name="Dubchak I."/>
            <person name="Gentemann C."/>
            <person name="Eikrem W."/>
            <person name="Gready J.E."/>
            <person name="John U."/>
            <person name="Lanier W."/>
            <person name="Lindquist E.A."/>
            <person name="Lucas S."/>
            <person name="Mayer K.F."/>
            <person name="Moreau H."/>
            <person name="Not F."/>
            <person name="Otillar R."/>
            <person name="Panaud O."/>
            <person name="Pangilinan J."/>
            <person name="Paulsen I."/>
            <person name="Piegu B."/>
            <person name="Poliakov A."/>
            <person name="Robbens S."/>
            <person name="Schmutz J."/>
            <person name="Toulza E."/>
            <person name="Wyss T."/>
            <person name="Zelensky A."/>
            <person name="Zhou K."/>
            <person name="Armbrust E.V."/>
            <person name="Bhattacharya D."/>
            <person name="Goodenough U.W."/>
            <person name="Van de Peer Y."/>
            <person name="Grigoriev I.V."/>
        </authorList>
    </citation>
    <scope>NUCLEOTIDE SEQUENCE [LARGE SCALE GENOMIC DNA]</scope>
    <source>
        <strain evidence="7 8">CCMP1545</strain>
    </source>
</reference>
<dbReference type="GeneID" id="9683104"/>
<dbReference type="GO" id="GO:0006015">
    <property type="term" value="P:5-phosphoribose 1-diphosphate biosynthetic process"/>
    <property type="evidence" value="ECO:0007669"/>
    <property type="project" value="TreeGrafter"/>
</dbReference>
<feature type="domain" description="Ribose-phosphate pyrophosphokinase N-terminal" evidence="6">
    <location>
        <begin position="38"/>
        <end position="148"/>
    </location>
</feature>
<dbReference type="PANTHER" id="PTHR10210:SF45">
    <property type="entry name" value="RIBOSE-PHOSPHATE PYROPHOSPHOKINASE 3, CHLOROPLASTIC"/>
    <property type="match status" value="1"/>
</dbReference>
<dbReference type="RefSeq" id="XP_003057964.1">
    <property type="nucleotide sequence ID" value="XM_003057918.1"/>
</dbReference>
<dbReference type="eggNOG" id="KOG1448">
    <property type="taxonomic scope" value="Eukaryota"/>
</dbReference>
<dbReference type="Proteomes" id="UP000001876">
    <property type="component" value="Unassembled WGS sequence"/>
</dbReference>
<evidence type="ECO:0000256" key="1">
    <source>
        <dbReference type="ARBA" id="ARBA00006478"/>
    </source>
</evidence>
<dbReference type="SMART" id="SM01400">
    <property type="entry name" value="Pribosyltran_N"/>
    <property type="match status" value="1"/>
</dbReference>
<dbReference type="PANTHER" id="PTHR10210">
    <property type="entry name" value="RIBOSE-PHOSPHATE DIPHOSPHOKINASE FAMILY MEMBER"/>
    <property type="match status" value="1"/>
</dbReference>
<protein>
    <submittedName>
        <fullName evidence="7">Predicted protein</fullName>
    </submittedName>
</protein>
<keyword evidence="8" id="KW-1185">Reference proteome</keyword>
<comment type="similarity">
    <text evidence="1 4">Belongs to the ribose-phosphate pyrophosphokinase family.</text>
</comment>
<dbReference type="STRING" id="564608.C1MPI6"/>
<comment type="catalytic activity">
    <reaction evidence="3">
        <text>D-ribose 5-phosphate + ATP = 5-phospho-alpha-D-ribose 1-diphosphate + AMP + H(+)</text>
        <dbReference type="Rhea" id="RHEA:15609"/>
        <dbReference type="ChEBI" id="CHEBI:15378"/>
        <dbReference type="ChEBI" id="CHEBI:30616"/>
        <dbReference type="ChEBI" id="CHEBI:58017"/>
        <dbReference type="ChEBI" id="CHEBI:78346"/>
        <dbReference type="ChEBI" id="CHEBI:456215"/>
        <dbReference type="EC" id="2.7.6.1"/>
    </reaction>
</comment>
<dbReference type="Gene3D" id="3.40.50.2020">
    <property type="match status" value="2"/>
</dbReference>
<dbReference type="GO" id="GO:0005737">
    <property type="term" value="C:cytoplasm"/>
    <property type="evidence" value="ECO:0007669"/>
    <property type="project" value="TreeGrafter"/>
</dbReference>
<dbReference type="GO" id="GO:0000287">
    <property type="term" value="F:magnesium ion binding"/>
    <property type="evidence" value="ECO:0007669"/>
    <property type="project" value="InterPro"/>
</dbReference>
<dbReference type="InterPro" id="IPR000836">
    <property type="entry name" value="PRTase_dom"/>
</dbReference>
<dbReference type="KEGG" id="mpp:MICPUCDRAFT_32755"/>
<evidence type="ECO:0000313" key="8">
    <source>
        <dbReference type="Proteomes" id="UP000001876"/>
    </source>
</evidence>
<dbReference type="InterPro" id="IPR005946">
    <property type="entry name" value="Rib-P_diPkinase"/>
</dbReference>
<dbReference type="GO" id="GO:0002189">
    <property type="term" value="C:ribose phosphate diphosphokinase complex"/>
    <property type="evidence" value="ECO:0007669"/>
    <property type="project" value="TreeGrafter"/>
</dbReference>
<evidence type="ECO:0000256" key="4">
    <source>
        <dbReference type="RuleBase" id="RU004324"/>
    </source>
</evidence>
<dbReference type="SUPFAM" id="SSF53271">
    <property type="entry name" value="PRTase-like"/>
    <property type="match status" value="2"/>
</dbReference>
<organism evidence="8">
    <name type="scientific">Micromonas pusilla (strain CCMP1545)</name>
    <name type="common">Picoplanktonic green alga</name>
    <dbReference type="NCBI Taxonomy" id="564608"/>
    <lineage>
        <taxon>Eukaryota</taxon>
        <taxon>Viridiplantae</taxon>
        <taxon>Chlorophyta</taxon>
        <taxon>Mamiellophyceae</taxon>
        <taxon>Mamiellales</taxon>
        <taxon>Mamiellaceae</taxon>
        <taxon>Micromonas</taxon>
    </lineage>
</organism>
<dbReference type="AlphaFoldDB" id="C1MPI6"/>
<dbReference type="EMBL" id="GG663738">
    <property type="protein sequence ID" value="EEH57915.1"/>
    <property type="molecule type" value="Genomic_DNA"/>
</dbReference>
<dbReference type="OrthoDB" id="10263753at2759"/>
<evidence type="ECO:0000259" key="5">
    <source>
        <dbReference type="Pfam" id="PF00156"/>
    </source>
</evidence>
<dbReference type="CDD" id="cd06223">
    <property type="entry name" value="PRTases_typeI"/>
    <property type="match status" value="1"/>
</dbReference>